<organism evidence="6 7">
    <name type="scientific">Erythrobacter aureus</name>
    <dbReference type="NCBI Taxonomy" id="2182384"/>
    <lineage>
        <taxon>Bacteria</taxon>
        <taxon>Pseudomonadati</taxon>
        <taxon>Pseudomonadota</taxon>
        <taxon>Alphaproteobacteria</taxon>
        <taxon>Sphingomonadales</taxon>
        <taxon>Erythrobacteraceae</taxon>
        <taxon>Erythrobacter/Porphyrobacter group</taxon>
        <taxon>Erythrobacter</taxon>
    </lineage>
</organism>
<dbReference type="RefSeq" id="WP_115416813.1">
    <property type="nucleotide sequence ID" value="NZ_CP031357.1"/>
</dbReference>
<feature type="transmembrane region" description="Helical" evidence="4">
    <location>
        <begin position="251"/>
        <end position="268"/>
    </location>
</feature>
<dbReference type="CDD" id="cd17324">
    <property type="entry name" value="MFS_NepI_like"/>
    <property type="match status" value="1"/>
</dbReference>
<feature type="transmembrane region" description="Helical" evidence="4">
    <location>
        <begin position="214"/>
        <end position="239"/>
    </location>
</feature>
<keyword evidence="1 4" id="KW-0812">Transmembrane</keyword>
<gene>
    <name evidence="6" type="ORF">DVR09_10080</name>
</gene>
<evidence type="ECO:0000259" key="5">
    <source>
        <dbReference type="PROSITE" id="PS50850"/>
    </source>
</evidence>
<accession>A0A345YFD0</accession>
<keyword evidence="3 4" id="KW-0472">Membrane</keyword>
<feature type="transmembrane region" description="Helical" evidence="4">
    <location>
        <begin position="45"/>
        <end position="65"/>
    </location>
</feature>
<feature type="transmembrane region" description="Helical" evidence="4">
    <location>
        <begin position="134"/>
        <end position="153"/>
    </location>
</feature>
<proteinExistence type="predicted"/>
<dbReference type="EMBL" id="CP031357">
    <property type="protein sequence ID" value="AXK42632.1"/>
    <property type="molecule type" value="Genomic_DNA"/>
</dbReference>
<dbReference type="PANTHER" id="PTHR42910:SF1">
    <property type="entry name" value="MAJOR FACILITATOR SUPERFAMILY (MFS) PROFILE DOMAIN-CONTAINING PROTEIN"/>
    <property type="match status" value="1"/>
</dbReference>
<dbReference type="PROSITE" id="PS50850">
    <property type="entry name" value="MFS"/>
    <property type="match status" value="1"/>
</dbReference>
<keyword evidence="2 4" id="KW-1133">Transmembrane helix</keyword>
<sequence>MNQPARLTGAQETSLAIAAAVVTANAYYIHPIIGDVADHFGVSHARIGLVPALNQLALAVGIFMLLPLGDRISNRRLTIAFATGQTLSLAIMTLAEGFSLFVLGSTLLGYFTIAPYLLPAYASKRVAPERLGQVTAKLAAGIILGILVARVGAGVVSERYGWRAVYWIATTLMLAVTIALPRLMEGGERSAEGRQSYRDLLLSVFPLVGKHKEVLLSGAIQALNFAQFIAVWLGLALYLTSPQMGYGTDTVGYLAGLAAVSIISTPRLGRWADHVGPRKARTIFAMIQFMGILLLWPLGGSLWGLLIPLIITNLVGPGVDVTGRMTFLALDPAIRTRLTTVYVVIMFIGGGLGSYAGTAAYDAYGWAGTCILLGLCSVTLTALAATARRFGR</sequence>
<name>A0A345YFD0_9SPHN</name>
<evidence type="ECO:0000256" key="3">
    <source>
        <dbReference type="ARBA" id="ARBA00023136"/>
    </source>
</evidence>
<dbReference type="PANTHER" id="PTHR42910">
    <property type="entry name" value="TRANSPORTER SCO4007-RELATED"/>
    <property type="match status" value="1"/>
</dbReference>
<feature type="domain" description="Major facilitator superfamily (MFS) profile" evidence="5">
    <location>
        <begin position="11"/>
        <end position="392"/>
    </location>
</feature>
<dbReference type="GO" id="GO:0022857">
    <property type="term" value="F:transmembrane transporter activity"/>
    <property type="evidence" value="ECO:0007669"/>
    <property type="project" value="InterPro"/>
</dbReference>
<dbReference type="InterPro" id="IPR020846">
    <property type="entry name" value="MFS_dom"/>
</dbReference>
<evidence type="ECO:0000313" key="6">
    <source>
        <dbReference type="EMBL" id="AXK42632.1"/>
    </source>
</evidence>
<dbReference type="Gene3D" id="1.20.1250.20">
    <property type="entry name" value="MFS general substrate transporter like domains"/>
    <property type="match status" value="1"/>
</dbReference>
<keyword evidence="7" id="KW-1185">Reference proteome</keyword>
<dbReference type="SUPFAM" id="SSF103473">
    <property type="entry name" value="MFS general substrate transporter"/>
    <property type="match status" value="1"/>
</dbReference>
<evidence type="ECO:0000256" key="1">
    <source>
        <dbReference type="ARBA" id="ARBA00022692"/>
    </source>
</evidence>
<feature type="transmembrane region" description="Helical" evidence="4">
    <location>
        <begin position="363"/>
        <end position="385"/>
    </location>
</feature>
<dbReference type="Proteomes" id="UP000254508">
    <property type="component" value="Chromosome"/>
</dbReference>
<dbReference type="InterPro" id="IPR011701">
    <property type="entry name" value="MFS"/>
</dbReference>
<evidence type="ECO:0000256" key="4">
    <source>
        <dbReference type="SAM" id="Phobius"/>
    </source>
</evidence>
<dbReference type="OrthoDB" id="9815356at2"/>
<protein>
    <submittedName>
        <fullName evidence="6">MFS transporter</fullName>
    </submittedName>
</protein>
<feature type="transmembrane region" description="Helical" evidence="4">
    <location>
        <begin position="101"/>
        <end position="122"/>
    </location>
</feature>
<dbReference type="AlphaFoldDB" id="A0A345YFD0"/>
<evidence type="ECO:0000256" key="2">
    <source>
        <dbReference type="ARBA" id="ARBA00022989"/>
    </source>
</evidence>
<reference evidence="7" key="1">
    <citation type="submission" date="2018-07" db="EMBL/GenBank/DDBJ databases">
        <title>Genome sequence of Erythrobacter strain YH-07, an antagonistic bacterium isolated from Yellow Sea.</title>
        <authorList>
            <person name="Tang T."/>
            <person name="Liu Q."/>
            <person name="Sun X."/>
        </authorList>
    </citation>
    <scope>NUCLEOTIDE SEQUENCE [LARGE SCALE GENOMIC DNA]</scope>
    <source>
        <strain evidence="7">YH-07</strain>
    </source>
</reference>
<dbReference type="KEGG" id="err:DVR09_10080"/>
<dbReference type="Pfam" id="PF07690">
    <property type="entry name" value="MFS_1"/>
    <property type="match status" value="1"/>
</dbReference>
<feature type="transmembrane region" description="Helical" evidence="4">
    <location>
        <begin position="280"/>
        <end position="299"/>
    </location>
</feature>
<feature type="transmembrane region" description="Helical" evidence="4">
    <location>
        <begin position="339"/>
        <end position="357"/>
    </location>
</feature>
<feature type="transmembrane region" description="Helical" evidence="4">
    <location>
        <begin position="165"/>
        <end position="184"/>
    </location>
</feature>
<dbReference type="InterPro" id="IPR036259">
    <property type="entry name" value="MFS_trans_sf"/>
</dbReference>
<evidence type="ECO:0000313" key="7">
    <source>
        <dbReference type="Proteomes" id="UP000254508"/>
    </source>
</evidence>
<feature type="transmembrane region" description="Helical" evidence="4">
    <location>
        <begin position="12"/>
        <end position="33"/>
    </location>
</feature>